<evidence type="ECO:0000313" key="2">
    <source>
        <dbReference type="Proteomes" id="UP000694865"/>
    </source>
</evidence>
<sequence>MGGAALSIIQGWSKPMNVMKIEGEEGKTVYAMTGVQWGLYKDSQEKSTKYWYFGPLKQRISYIIKTMQGWPQFIRSDFSSTVPCTGCNKCVTAIPKKPSIWSWLFGWWRKTEEVIDYSQINNEECGIWNEMKISSVEFTASTTNTDPLLQGISEIKVDLGIEEMSRSDFIKEGWARMKDKNNKDTEERIERTKMSVGEFKLTPIIDKDQENWFYIDSEKFEVMSIHASLLKNKINFFTNIH</sequence>
<dbReference type="Pfam" id="PF19712">
    <property type="entry name" value="AGK_C"/>
    <property type="match status" value="1"/>
</dbReference>
<dbReference type="InterPro" id="IPR045579">
    <property type="entry name" value="AGK_C"/>
</dbReference>
<evidence type="ECO:0000259" key="1">
    <source>
        <dbReference type="Pfam" id="PF19712"/>
    </source>
</evidence>
<dbReference type="RefSeq" id="XP_006819510.1">
    <property type="nucleotide sequence ID" value="XM_006819447.1"/>
</dbReference>
<reference evidence="3" key="1">
    <citation type="submission" date="2025-08" db="UniProtKB">
        <authorList>
            <consortium name="RefSeq"/>
        </authorList>
    </citation>
    <scope>IDENTIFICATION</scope>
    <source>
        <tissue evidence="3">Testes</tissue>
    </source>
</reference>
<dbReference type="GeneID" id="102805939"/>
<dbReference type="Proteomes" id="UP000694865">
    <property type="component" value="Unplaced"/>
</dbReference>
<organism evidence="2 3">
    <name type="scientific">Saccoglossus kowalevskii</name>
    <name type="common">Acorn worm</name>
    <dbReference type="NCBI Taxonomy" id="10224"/>
    <lineage>
        <taxon>Eukaryota</taxon>
        <taxon>Metazoa</taxon>
        <taxon>Hemichordata</taxon>
        <taxon>Enteropneusta</taxon>
        <taxon>Harrimaniidae</taxon>
        <taxon>Saccoglossus</taxon>
    </lineage>
</organism>
<protein>
    <submittedName>
        <fullName evidence="3">Acylglycerol kinase, mitochondrial-like</fullName>
    </submittedName>
</protein>
<accession>A0ABM0MHL9</accession>
<gene>
    <name evidence="3" type="primary">LOC102805939</name>
</gene>
<feature type="domain" description="Acylglycerol kinase C-terminal" evidence="1">
    <location>
        <begin position="32"/>
        <end position="239"/>
    </location>
</feature>
<proteinExistence type="predicted"/>
<evidence type="ECO:0000313" key="3">
    <source>
        <dbReference type="RefSeq" id="XP_006819510.1"/>
    </source>
</evidence>
<name>A0ABM0MHL9_SACKO</name>
<keyword evidence="2" id="KW-1185">Reference proteome</keyword>